<dbReference type="SMR" id="B3MKD2"/>
<reference evidence="6 7" key="1">
    <citation type="journal article" date="2007" name="Nature">
        <title>Evolution of genes and genomes on the Drosophila phylogeny.</title>
        <authorList>
            <consortium name="Drosophila 12 Genomes Consortium"/>
            <person name="Clark A.G."/>
            <person name="Eisen M.B."/>
            <person name="Smith D.R."/>
            <person name="Bergman C.M."/>
            <person name="Oliver B."/>
            <person name="Markow T.A."/>
            <person name="Kaufman T.C."/>
            <person name="Kellis M."/>
            <person name="Gelbart W."/>
            <person name="Iyer V.N."/>
            <person name="Pollard D.A."/>
            <person name="Sackton T.B."/>
            <person name="Larracuente A.M."/>
            <person name="Singh N.D."/>
            <person name="Abad J.P."/>
            <person name="Abt D.N."/>
            <person name="Adryan B."/>
            <person name="Aguade M."/>
            <person name="Akashi H."/>
            <person name="Anderson W.W."/>
            <person name="Aquadro C.F."/>
            <person name="Ardell D.H."/>
            <person name="Arguello R."/>
            <person name="Artieri C.G."/>
            <person name="Barbash D.A."/>
            <person name="Barker D."/>
            <person name="Barsanti P."/>
            <person name="Batterham P."/>
            <person name="Batzoglou S."/>
            <person name="Begun D."/>
            <person name="Bhutkar A."/>
            <person name="Blanco E."/>
            <person name="Bosak S.A."/>
            <person name="Bradley R.K."/>
            <person name="Brand A.D."/>
            <person name="Brent M.R."/>
            <person name="Brooks A.N."/>
            <person name="Brown R.H."/>
            <person name="Butlin R.K."/>
            <person name="Caggese C."/>
            <person name="Calvi B.R."/>
            <person name="Bernardo de Carvalho A."/>
            <person name="Caspi A."/>
            <person name="Castrezana S."/>
            <person name="Celniker S.E."/>
            <person name="Chang J.L."/>
            <person name="Chapple C."/>
            <person name="Chatterji S."/>
            <person name="Chinwalla A."/>
            <person name="Civetta A."/>
            <person name="Clifton S.W."/>
            <person name="Comeron J.M."/>
            <person name="Costello J.C."/>
            <person name="Coyne J.A."/>
            <person name="Daub J."/>
            <person name="David R.G."/>
            <person name="Delcher A.L."/>
            <person name="Delehaunty K."/>
            <person name="Do C.B."/>
            <person name="Ebling H."/>
            <person name="Edwards K."/>
            <person name="Eickbush T."/>
            <person name="Evans J.D."/>
            <person name="Filipski A."/>
            <person name="Findeiss S."/>
            <person name="Freyhult E."/>
            <person name="Fulton L."/>
            <person name="Fulton R."/>
            <person name="Garcia A.C."/>
            <person name="Gardiner A."/>
            <person name="Garfield D.A."/>
            <person name="Garvin B.E."/>
            <person name="Gibson G."/>
            <person name="Gilbert D."/>
            <person name="Gnerre S."/>
            <person name="Godfrey J."/>
            <person name="Good R."/>
            <person name="Gotea V."/>
            <person name="Gravely B."/>
            <person name="Greenberg A.J."/>
            <person name="Griffiths-Jones S."/>
            <person name="Gross S."/>
            <person name="Guigo R."/>
            <person name="Gustafson E.A."/>
            <person name="Haerty W."/>
            <person name="Hahn M.W."/>
            <person name="Halligan D.L."/>
            <person name="Halpern A.L."/>
            <person name="Halter G.M."/>
            <person name="Han M.V."/>
            <person name="Heger A."/>
            <person name="Hillier L."/>
            <person name="Hinrichs A.S."/>
            <person name="Holmes I."/>
            <person name="Hoskins R.A."/>
            <person name="Hubisz M.J."/>
            <person name="Hultmark D."/>
            <person name="Huntley M.A."/>
            <person name="Jaffe D.B."/>
            <person name="Jagadeeshan S."/>
            <person name="Jeck W.R."/>
            <person name="Johnson J."/>
            <person name="Jones C.D."/>
            <person name="Jordan W.C."/>
            <person name="Karpen G.H."/>
            <person name="Kataoka E."/>
            <person name="Keightley P.D."/>
            <person name="Kheradpour P."/>
            <person name="Kirkness E.F."/>
            <person name="Koerich L.B."/>
            <person name="Kristiansen K."/>
            <person name="Kudrna D."/>
            <person name="Kulathinal R.J."/>
            <person name="Kumar S."/>
            <person name="Kwok R."/>
            <person name="Lander E."/>
            <person name="Langley C.H."/>
            <person name="Lapoint R."/>
            <person name="Lazzaro B.P."/>
            <person name="Lee S.J."/>
            <person name="Levesque L."/>
            <person name="Li R."/>
            <person name="Lin C.F."/>
            <person name="Lin M.F."/>
            <person name="Lindblad-Toh K."/>
            <person name="Llopart A."/>
            <person name="Long M."/>
            <person name="Low L."/>
            <person name="Lozovsky E."/>
            <person name="Lu J."/>
            <person name="Luo M."/>
            <person name="Machado C.A."/>
            <person name="Makalowski W."/>
            <person name="Marzo M."/>
            <person name="Matsuda M."/>
            <person name="Matzkin L."/>
            <person name="McAllister B."/>
            <person name="McBride C.S."/>
            <person name="McKernan B."/>
            <person name="McKernan K."/>
            <person name="Mendez-Lago M."/>
            <person name="Minx P."/>
            <person name="Mollenhauer M.U."/>
            <person name="Montooth K."/>
            <person name="Mount S.M."/>
            <person name="Mu X."/>
            <person name="Myers E."/>
            <person name="Negre B."/>
            <person name="Newfeld S."/>
            <person name="Nielsen R."/>
            <person name="Noor M.A."/>
            <person name="O'Grady P."/>
            <person name="Pachter L."/>
            <person name="Papaceit M."/>
            <person name="Parisi M.J."/>
            <person name="Parisi M."/>
            <person name="Parts L."/>
            <person name="Pedersen J.S."/>
            <person name="Pesole G."/>
            <person name="Phillippy A.M."/>
            <person name="Ponting C.P."/>
            <person name="Pop M."/>
            <person name="Porcelli D."/>
            <person name="Powell J.R."/>
            <person name="Prohaska S."/>
            <person name="Pruitt K."/>
            <person name="Puig M."/>
            <person name="Quesneville H."/>
            <person name="Ram K.R."/>
            <person name="Rand D."/>
            <person name="Rasmussen M.D."/>
            <person name="Reed L.K."/>
            <person name="Reenan R."/>
            <person name="Reily A."/>
            <person name="Remington K.A."/>
            <person name="Rieger T.T."/>
            <person name="Ritchie M.G."/>
            <person name="Robin C."/>
            <person name="Rogers Y.H."/>
            <person name="Rohde C."/>
            <person name="Rozas J."/>
            <person name="Rubenfield M.J."/>
            <person name="Ruiz A."/>
            <person name="Russo S."/>
            <person name="Salzberg S.L."/>
            <person name="Sanchez-Gracia A."/>
            <person name="Saranga D.J."/>
            <person name="Sato H."/>
            <person name="Schaeffer S.W."/>
            <person name="Schatz M.C."/>
            <person name="Schlenke T."/>
            <person name="Schwartz R."/>
            <person name="Segarra C."/>
            <person name="Singh R.S."/>
            <person name="Sirot L."/>
            <person name="Sirota M."/>
            <person name="Sisneros N.B."/>
            <person name="Smith C.D."/>
            <person name="Smith T.F."/>
            <person name="Spieth J."/>
            <person name="Stage D.E."/>
            <person name="Stark A."/>
            <person name="Stephan W."/>
            <person name="Strausberg R.L."/>
            <person name="Strempel S."/>
            <person name="Sturgill D."/>
            <person name="Sutton G."/>
            <person name="Sutton G.G."/>
            <person name="Tao W."/>
            <person name="Teichmann S."/>
            <person name="Tobari Y.N."/>
            <person name="Tomimura Y."/>
            <person name="Tsolas J.M."/>
            <person name="Valente V.L."/>
            <person name="Venter E."/>
            <person name="Venter J.C."/>
            <person name="Vicario S."/>
            <person name="Vieira F.G."/>
            <person name="Vilella A.J."/>
            <person name="Villasante A."/>
            <person name="Walenz B."/>
            <person name="Wang J."/>
            <person name="Wasserman M."/>
            <person name="Watts T."/>
            <person name="Wilson D."/>
            <person name="Wilson R.K."/>
            <person name="Wing R.A."/>
            <person name="Wolfner M.F."/>
            <person name="Wong A."/>
            <person name="Wong G.K."/>
            <person name="Wu C.I."/>
            <person name="Wu G."/>
            <person name="Yamamoto D."/>
            <person name="Yang H.P."/>
            <person name="Yang S.P."/>
            <person name="Yorke J.A."/>
            <person name="Yoshida K."/>
            <person name="Zdobnov E."/>
            <person name="Zhang P."/>
            <person name="Zhang Y."/>
            <person name="Zimin A.V."/>
            <person name="Baldwin J."/>
            <person name="Abdouelleil A."/>
            <person name="Abdulkadir J."/>
            <person name="Abebe A."/>
            <person name="Abera B."/>
            <person name="Abreu J."/>
            <person name="Acer S.C."/>
            <person name="Aftuck L."/>
            <person name="Alexander A."/>
            <person name="An P."/>
            <person name="Anderson E."/>
            <person name="Anderson S."/>
            <person name="Arachi H."/>
            <person name="Azer M."/>
            <person name="Bachantsang P."/>
            <person name="Barry A."/>
            <person name="Bayul T."/>
            <person name="Berlin A."/>
            <person name="Bessette D."/>
            <person name="Bloom T."/>
            <person name="Blye J."/>
            <person name="Boguslavskiy L."/>
            <person name="Bonnet C."/>
            <person name="Boukhgalter B."/>
            <person name="Bourzgui I."/>
            <person name="Brown A."/>
            <person name="Cahill P."/>
            <person name="Channer S."/>
            <person name="Cheshatsang Y."/>
            <person name="Chuda L."/>
            <person name="Citroen M."/>
            <person name="Collymore A."/>
            <person name="Cooke P."/>
            <person name="Costello M."/>
            <person name="D'Aco K."/>
            <person name="Daza R."/>
            <person name="De Haan G."/>
            <person name="DeGray S."/>
            <person name="DeMaso C."/>
            <person name="Dhargay N."/>
            <person name="Dooley K."/>
            <person name="Dooley E."/>
            <person name="Doricent M."/>
            <person name="Dorje P."/>
            <person name="Dorjee K."/>
            <person name="Dupes A."/>
            <person name="Elong R."/>
            <person name="Falk J."/>
            <person name="Farina A."/>
            <person name="Faro S."/>
            <person name="Ferguson D."/>
            <person name="Fisher S."/>
            <person name="Foley C.D."/>
            <person name="Franke A."/>
            <person name="Friedrich D."/>
            <person name="Gadbois L."/>
            <person name="Gearin G."/>
            <person name="Gearin C.R."/>
            <person name="Giannoukos G."/>
            <person name="Goode T."/>
            <person name="Graham J."/>
            <person name="Grandbois E."/>
            <person name="Grewal S."/>
            <person name="Gyaltsen K."/>
            <person name="Hafez N."/>
            <person name="Hagos B."/>
            <person name="Hall J."/>
            <person name="Henson C."/>
            <person name="Hollinger A."/>
            <person name="Honan T."/>
            <person name="Huard M.D."/>
            <person name="Hughes L."/>
            <person name="Hurhula B."/>
            <person name="Husby M.E."/>
            <person name="Kamat A."/>
            <person name="Kanga B."/>
            <person name="Kashin S."/>
            <person name="Khazanovich D."/>
            <person name="Kisner P."/>
            <person name="Lance K."/>
            <person name="Lara M."/>
            <person name="Lee W."/>
            <person name="Lennon N."/>
            <person name="Letendre F."/>
            <person name="LeVine R."/>
            <person name="Lipovsky A."/>
            <person name="Liu X."/>
            <person name="Liu J."/>
            <person name="Liu S."/>
            <person name="Lokyitsang T."/>
            <person name="Lokyitsang Y."/>
            <person name="Lubonja R."/>
            <person name="Lui A."/>
            <person name="MacDonald P."/>
            <person name="Magnisalis V."/>
            <person name="Maru K."/>
            <person name="Matthews C."/>
            <person name="McCusker W."/>
            <person name="McDonough S."/>
            <person name="Mehta T."/>
            <person name="Meldrim J."/>
            <person name="Meneus L."/>
            <person name="Mihai O."/>
            <person name="Mihalev A."/>
            <person name="Mihova T."/>
            <person name="Mittelman R."/>
            <person name="Mlenga V."/>
            <person name="Montmayeur A."/>
            <person name="Mulrain L."/>
            <person name="Navidi A."/>
            <person name="Naylor J."/>
            <person name="Negash T."/>
            <person name="Nguyen T."/>
            <person name="Nguyen N."/>
            <person name="Nicol R."/>
            <person name="Norbu C."/>
            <person name="Norbu N."/>
            <person name="Novod N."/>
            <person name="O'Neill B."/>
            <person name="Osman S."/>
            <person name="Markiewicz E."/>
            <person name="Oyono O.L."/>
            <person name="Patti C."/>
            <person name="Phunkhang P."/>
            <person name="Pierre F."/>
            <person name="Priest M."/>
            <person name="Raghuraman S."/>
            <person name="Rege F."/>
            <person name="Reyes R."/>
            <person name="Rise C."/>
            <person name="Rogov P."/>
            <person name="Ross K."/>
            <person name="Ryan E."/>
            <person name="Settipalli S."/>
            <person name="Shea T."/>
            <person name="Sherpa N."/>
            <person name="Shi L."/>
            <person name="Shih D."/>
            <person name="Sparrow T."/>
            <person name="Spaulding J."/>
            <person name="Stalker J."/>
            <person name="Stange-Thomann N."/>
            <person name="Stavropoulos S."/>
            <person name="Stone C."/>
            <person name="Strader C."/>
            <person name="Tesfaye S."/>
            <person name="Thomson T."/>
            <person name="Thoulutsang Y."/>
            <person name="Thoulutsang D."/>
            <person name="Topham K."/>
            <person name="Topping I."/>
            <person name="Tsamla T."/>
            <person name="Vassiliev H."/>
            <person name="Vo A."/>
            <person name="Wangchuk T."/>
            <person name="Wangdi T."/>
            <person name="Weiand M."/>
            <person name="Wilkinson J."/>
            <person name="Wilson A."/>
            <person name="Yadav S."/>
            <person name="Young G."/>
            <person name="Yu Q."/>
            <person name="Zembek L."/>
            <person name="Zhong D."/>
            <person name="Zimmer A."/>
            <person name="Zwirko Z."/>
            <person name="Jaffe D.B."/>
            <person name="Alvarez P."/>
            <person name="Brockman W."/>
            <person name="Butler J."/>
            <person name="Chin C."/>
            <person name="Gnerre S."/>
            <person name="Grabherr M."/>
            <person name="Kleber M."/>
            <person name="Mauceli E."/>
            <person name="MacCallum I."/>
        </authorList>
    </citation>
    <scope>NUCLEOTIDE SEQUENCE [LARGE SCALE GENOMIC DNA]</scope>
    <source>
        <strain evidence="7">Tucson 14024-0371.13</strain>
    </source>
</reference>
<name>B3MKD2_DROAN</name>
<dbReference type="KEGG" id="dan:6498673"/>
<dbReference type="SMART" id="SM00093">
    <property type="entry name" value="SERPIN"/>
    <property type="match status" value="1"/>
</dbReference>
<dbReference type="GO" id="GO:0005615">
    <property type="term" value="C:extracellular space"/>
    <property type="evidence" value="ECO:0007669"/>
    <property type="project" value="InterPro"/>
</dbReference>
<dbReference type="EMBL" id="CH902620">
    <property type="protein sequence ID" value="EDV32516.1"/>
    <property type="molecule type" value="Genomic_DNA"/>
</dbReference>
<keyword evidence="4" id="KW-0732">Signal</keyword>
<evidence type="ECO:0000259" key="5">
    <source>
        <dbReference type="SMART" id="SM00093"/>
    </source>
</evidence>
<dbReference type="InParanoid" id="B3MKD2"/>
<gene>
    <name evidence="6" type="primary">Dana\GF15869</name>
    <name evidence="6" type="synonym">dana_GLEANR_16631</name>
    <name evidence="6" type="ORF">GF15869</name>
</gene>
<evidence type="ECO:0000256" key="2">
    <source>
        <dbReference type="ARBA" id="ARBA00022900"/>
    </source>
</evidence>
<dbReference type="SUPFAM" id="SSF56574">
    <property type="entry name" value="Serpins"/>
    <property type="match status" value="1"/>
</dbReference>
<dbReference type="InterPro" id="IPR000215">
    <property type="entry name" value="Serpin_fam"/>
</dbReference>
<keyword evidence="7" id="KW-1185">Reference proteome</keyword>
<sequence length="359" mass="41231">MRYLSYWLLVTATLTLAQKFHDNLYQLIAKDHPNENIIVSPFTVGSILSMIYMAAAGESAKELKTLLGFSEEKINLIEKYRKLLEKLKLVNRVHYENRHPLSPHYESLLKENFKADSNITPKSAEPLISITNKWVFQDGNDIFKAMFTNNITLTDGWQYEFDAKKTKKADFQVSRSKQVSVQMMYQKNIFRAAYFSDLNATVVELPFHSSQISLLLFLPNKVDGLWEMEQKIIDFSEPLNTVEAIIALPKLRIEFKRNLAEVLQKLGLRQLFTKKADYNLFADKSSSRVSEISHNIYLDIKEDGAEMPVSSPVNISWATAPVFFTFDRPFAFLIKDENTTYFQGHVVDPSKNGSKLSTT</sequence>
<comment type="similarity">
    <text evidence="3">Belongs to the serpin family.</text>
</comment>
<dbReference type="OMA" id="TTYFQGH"/>
<dbReference type="PhylomeDB" id="B3MKD2"/>
<dbReference type="AlphaFoldDB" id="B3MKD2"/>
<keyword evidence="2" id="KW-0722">Serine protease inhibitor</keyword>
<dbReference type="InterPro" id="IPR042185">
    <property type="entry name" value="Serpin_sf_2"/>
</dbReference>
<accession>B3MKD2</accession>
<dbReference type="Proteomes" id="UP000007801">
    <property type="component" value="Unassembled WGS sequence"/>
</dbReference>
<dbReference type="PANTHER" id="PTHR11461">
    <property type="entry name" value="SERINE PROTEASE INHIBITOR, SERPIN"/>
    <property type="match status" value="1"/>
</dbReference>
<protein>
    <recommendedName>
        <fullName evidence="5">Serpin domain-containing protein</fullName>
    </recommendedName>
</protein>
<dbReference type="GO" id="GO:0004867">
    <property type="term" value="F:serine-type endopeptidase inhibitor activity"/>
    <property type="evidence" value="ECO:0007669"/>
    <property type="project" value="UniProtKB-KW"/>
</dbReference>
<dbReference type="InterPro" id="IPR042178">
    <property type="entry name" value="Serpin_sf_1"/>
</dbReference>
<dbReference type="PANTHER" id="PTHR11461:SF372">
    <property type="entry name" value="ACCESSORY GLAND PROTEIN ACP76A-RELATED"/>
    <property type="match status" value="1"/>
</dbReference>
<keyword evidence="1" id="KW-0646">Protease inhibitor</keyword>
<evidence type="ECO:0000313" key="6">
    <source>
        <dbReference type="EMBL" id="EDV32516.1"/>
    </source>
</evidence>
<dbReference type="OrthoDB" id="7758180at2759"/>
<feature type="signal peptide" evidence="4">
    <location>
        <begin position="1"/>
        <end position="17"/>
    </location>
</feature>
<evidence type="ECO:0000256" key="3">
    <source>
        <dbReference type="RuleBase" id="RU000411"/>
    </source>
</evidence>
<dbReference type="CDD" id="cd19954">
    <property type="entry name" value="serpin42Dd-like_insects"/>
    <property type="match status" value="1"/>
</dbReference>
<dbReference type="eggNOG" id="KOG2392">
    <property type="taxonomic scope" value="Eukaryota"/>
</dbReference>
<dbReference type="Gene3D" id="2.30.39.10">
    <property type="entry name" value="Alpha-1-antitrypsin, domain 1"/>
    <property type="match status" value="1"/>
</dbReference>
<dbReference type="Pfam" id="PF00079">
    <property type="entry name" value="Serpin"/>
    <property type="match status" value="1"/>
</dbReference>
<dbReference type="MEROPS" id="I04.067"/>
<evidence type="ECO:0000256" key="4">
    <source>
        <dbReference type="SAM" id="SignalP"/>
    </source>
</evidence>
<proteinExistence type="inferred from homology"/>
<feature type="domain" description="Serpin" evidence="5">
    <location>
        <begin position="22"/>
        <end position="349"/>
    </location>
</feature>
<organism evidence="6 7">
    <name type="scientific">Drosophila ananassae</name>
    <name type="common">Fruit fly</name>
    <dbReference type="NCBI Taxonomy" id="7217"/>
    <lineage>
        <taxon>Eukaryota</taxon>
        <taxon>Metazoa</taxon>
        <taxon>Ecdysozoa</taxon>
        <taxon>Arthropoda</taxon>
        <taxon>Hexapoda</taxon>
        <taxon>Insecta</taxon>
        <taxon>Pterygota</taxon>
        <taxon>Neoptera</taxon>
        <taxon>Endopterygota</taxon>
        <taxon>Diptera</taxon>
        <taxon>Brachycera</taxon>
        <taxon>Muscomorpha</taxon>
        <taxon>Ephydroidea</taxon>
        <taxon>Drosophilidae</taxon>
        <taxon>Drosophila</taxon>
        <taxon>Sophophora</taxon>
    </lineage>
</organism>
<dbReference type="InterPro" id="IPR023796">
    <property type="entry name" value="Serpin_dom"/>
</dbReference>
<evidence type="ECO:0000256" key="1">
    <source>
        <dbReference type="ARBA" id="ARBA00022690"/>
    </source>
</evidence>
<dbReference type="Gene3D" id="3.30.497.10">
    <property type="entry name" value="Antithrombin, subunit I, domain 2"/>
    <property type="match status" value="1"/>
</dbReference>
<dbReference type="InterPro" id="IPR036186">
    <property type="entry name" value="Serpin_sf"/>
</dbReference>
<dbReference type="GeneID" id="6498673"/>
<dbReference type="HOGENOM" id="CLU_023330_0_1_1"/>
<feature type="chain" id="PRO_5002790447" description="Serpin domain-containing protein" evidence="4">
    <location>
        <begin position="18"/>
        <end position="359"/>
    </location>
</feature>
<evidence type="ECO:0000313" key="7">
    <source>
        <dbReference type="Proteomes" id="UP000007801"/>
    </source>
</evidence>